<feature type="compositionally biased region" description="Polar residues" evidence="1">
    <location>
        <begin position="33"/>
        <end position="58"/>
    </location>
</feature>
<evidence type="ECO:0000256" key="1">
    <source>
        <dbReference type="SAM" id="MobiDB-lite"/>
    </source>
</evidence>
<gene>
    <name evidence="2" type="ORF">PPYR_11862</name>
</gene>
<accession>A0A5N4ACG6</accession>
<dbReference type="EMBL" id="VVIM01000008">
    <property type="protein sequence ID" value="KAB0795023.1"/>
    <property type="molecule type" value="Genomic_DNA"/>
</dbReference>
<evidence type="ECO:0000313" key="3">
    <source>
        <dbReference type="Proteomes" id="UP000327044"/>
    </source>
</evidence>
<reference evidence="2 3" key="1">
    <citation type="journal article" date="2018" name="Elife">
        <title>Firefly genomes illuminate parallel origins of bioluminescence in beetles.</title>
        <authorList>
            <person name="Fallon T.R."/>
            <person name="Lower S.E."/>
            <person name="Chang C.H."/>
            <person name="Bessho-Uehara M."/>
            <person name="Martin G.J."/>
            <person name="Bewick A.J."/>
            <person name="Behringer M."/>
            <person name="Debat H.J."/>
            <person name="Wong I."/>
            <person name="Day J.C."/>
            <person name="Suvorov A."/>
            <person name="Silva C.J."/>
            <person name="Stanger-Hall K.F."/>
            <person name="Hall D.W."/>
            <person name="Schmitz R.J."/>
            <person name="Nelson D.R."/>
            <person name="Lewis S.M."/>
            <person name="Shigenobu S."/>
            <person name="Bybee S.M."/>
            <person name="Larracuente A.M."/>
            <person name="Oba Y."/>
            <person name="Weng J.K."/>
        </authorList>
    </citation>
    <scope>NUCLEOTIDE SEQUENCE [LARGE SCALE GENOMIC DNA]</scope>
    <source>
        <strain evidence="2">1611_PpyrPB1</strain>
        <tissue evidence="2">Whole body</tissue>
    </source>
</reference>
<proteinExistence type="predicted"/>
<protein>
    <submittedName>
        <fullName evidence="2">Uncharacterized protein</fullName>
    </submittedName>
</protein>
<organism evidence="2 3">
    <name type="scientific">Photinus pyralis</name>
    <name type="common">Common eastern firefly</name>
    <name type="synonym">Lampyris pyralis</name>
    <dbReference type="NCBI Taxonomy" id="7054"/>
    <lineage>
        <taxon>Eukaryota</taxon>
        <taxon>Metazoa</taxon>
        <taxon>Ecdysozoa</taxon>
        <taxon>Arthropoda</taxon>
        <taxon>Hexapoda</taxon>
        <taxon>Insecta</taxon>
        <taxon>Pterygota</taxon>
        <taxon>Neoptera</taxon>
        <taxon>Endopterygota</taxon>
        <taxon>Coleoptera</taxon>
        <taxon>Polyphaga</taxon>
        <taxon>Elateriformia</taxon>
        <taxon>Elateroidea</taxon>
        <taxon>Lampyridae</taxon>
        <taxon>Lampyrinae</taxon>
        <taxon>Photinus</taxon>
    </lineage>
</organism>
<dbReference type="Proteomes" id="UP000327044">
    <property type="component" value="Unassembled WGS sequence"/>
</dbReference>
<dbReference type="InParanoid" id="A0A5N4ACG6"/>
<dbReference type="AlphaFoldDB" id="A0A5N4ACG6"/>
<comment type="caution">
    <text evidence="2">The sequence shown here is derived from an EMBL/GenBank/DDBJ whole genome shotgun (WGS) entry which is preliminary data.</text>
</comment>
<name>A0A5N4ACG6_PHOPY</name>
<feature type="region of interest" description="Disordered" evidence="1">
    <location>
        <begin position="28"/>
        <end position="75"/>
    </location>
</feature>
<feature type="compositionally biased region" description="Polar residues" evidence="1">
    <location>
        <begin position="65"/>
        <end position="75"/>
    </location>
</feature>
<sequence>METLQKQLKSFFLFRSSATIVYRSSNKKCKQGNAPSMNQMASNPTSPVNQPRAMNSQPYGRPINYNPSPGFNQPNNQFFTAFK</sequence>
<evidence type="ECO:0000313" key="2">
    <source>
        <dbReference type="EMBL" id="KAB0795023.1"/>
    </source>
</evidence>
<keyword evidence="3" id="KW-1185">Reference proteome</keyword>